<organism evidence="1 2">
    <name type="scientific">Pristionchus mayeri</name>
    <dbReference type="NCBI Taxonomy" id="1317129"/>
    <lineage>
        <taxon>Eukaryota</taxon>
        <taxon>Metazoa</taxon>
        <taxon>Ecdysozoa</taxon>
        <taxon>Nematoda</taxon>
        <taxon>Chromadorea</taxon>
        <taxon>Rhabditida</taxon>
        <taxon>Rhabditina</taxon>
        <taxon>Diplogasteromorpha</taxon>
        <taxon>Diplogasteroidea</taxon>
        <taxon>Neodiplogasteridae</taxon>
        <taxon>Pristionchus</taxon>
    </lineage>
</organism>
<comment type="caution">
    <text evidence="1">The sequence shown here is derived from an EMBL/GenBank/DDBJ whole genome shotgun (WGS) entry which is preliminary data.</text>
</comment>
<dbReference type="Gene3D" id="1.10.1280.10">
    <property type="entry name" value="Di-copper center containing domain from catechol oxidase"/>
    <property type="match status" value="1"/>
</dbReference>
<evidence type="ECO:0000313" key="2">
    <source>
        <dbReference type="Proteomes" id="UP001328107"/>
    </source>
</evidence>
<name>A0AAN4ZGW1_9BILA</name>
<dbReference type="AlphaFoldDB" id="A0AAN4ZGW1"/>
<feature type="non-terminal residue" evidence="1">
    <location>
        <position position="1"/>
    </location>
</feature>
<gene>
    <name evidence="1" type="ORF">PMAYCL1PPCAC_11183</name>
</gene>
<dbReference type="EMBL" id="BTRK01000003">
    <property type="protein sequence ID" value="GMR40988.1"/>
    <property type="molecule type" value="Genomic_DNA"/>
</dbReference>
<accession>A0AAN4ZGW1</accession>
<protein>
    <submittedName>
        <fullName evidence="1">Uncharacterized protein</fullName>
    </submittedName>
</protein>
<dbReference type="Proteomes" id="UP001328107">
    <property type="component" value="Unassembled WGS sequence"/>
</dbReference>
<dbReference type="InterPro" id="IPR008922">
    <property type="entry name" value="Di-copper_centre_dom_sf"/>
</dbReference>
<keyword evidence="2" id="KW-1185">Reference proteome</keyword>
<dbReference type="SUPFAM" id="SSF48056">
    <property type="entry name" value="Di-copper centre-containing domain"/>
    <property type="match status" value="1"/>
</dbReference>
<evidence type="ECO:0000313" key="1">
    <source>
        <dbReference type="EMBL" id="GMR40988.1"/>
    </source>
</evidence>
<reference evidence="2" key="1">
    <citation type="submission" date="2022-10" db="EMBL/GenBank/DDBJ databases">
        <title>Genome assembly of Pristionchus species.</title>
        <authorList>
            <person name="Yoshida K."/>
            <person name="Sommer R.J."/>
        </authorList>
    </citation>
    <scope>NUCLEOTIDE SEQUENCE [LARGE SCALE GENOMIC DNA]</scope>
    <source>
        <strain evidence="2">RS5460</strain>
    </source>
</reference>
<proteinExistence type="predicted"/>
<sequence>FTPIFLGNTDENGYVVTGPYANWTTMEGIPYITRAVGSDVQGEFFTPARIDFAIDQKDVNDVLAATRPLSTCLTHVLDDRLLEFSHDYVHYYIGGDMKPEVFDHCFEWILLSISLCMSLFADPGAAPTTSYSSCIIRWSTTSSSCSDSTRRIEHNERGPIPSLTLTAFHPYIISTQSCVSLSRPLTGMVGFLSLQYLEFRRSLARKDAKFKSFNW</sequence>